<dbReference type="InterPro" id="IPR034593">
    <property type="entry name" value="DgoD-like"/>
</dbReference>
<name>A0A172YBM3_9GAMM</name>
<gene>
    <name evidence="3" type="ORF">A5892_02705</name>
</gene>
<dbReference type="InterPro" id="IPR013341">
    <property type="entry name" value="Mandelate_racemase_N_dom"/>
</dbReference>
<sequence length="359" mass="38695">MKITDINVIGLRPPGGNGGTRTLLEVVTDEGLIGHGCVGYSPTLTSAVLEELQPFYRDASALEVHLSCERMRAHWGDCLTFARVIAVIELALWDIFGHVVELSVGTLLGGHHRQRVTGCAILEFSENGRLEAQIEALKAANCKAFRLHGGDFGRLEPRHDERLVGRAMRAIGEELTLLVADGTGRPTDLKWAKRTADMLDDHGVQAFEVHFPSCDTGSYRQLRDYARLPIAAAIGPRERAEGQALIGAQAVDLLTLDSSRCGGLGAALRLGRCAESFGINPSLRGGHDPFSLAADLHLASAFTDSDLIDLPLASTGLESMVVPHWRLDANGQLEVPQGPGLGVRLDQDALHDGVLNMMH</sequence>
<feature type="domain" description="Mandelate racemase/muconate lactonizing enzyme N-terminal" evidence="1">
    <location>
        <begin position="23"/>
        <end position="109"/>
    </location>
</feature>
<proteinExistence type="predicted"/>
<dbReference type="PANTHER" id="PTHR48080">
    <property type="entry name" value="D-GALACTONATE DEHYDRATASE-RELATED"/>
    <property type="match status" value="1"/>
</dbReference>
<dbReference type="SUPFAM" id="SSF54826">
    <property type="entry name" value="Enolase N-terminal domain-like"/>
    <property type="match status" value="1"/>
</dbReference>
<evidence type="ECO:0000313" key="4">
    <source>
        <dbReference type="Proteomes" id="UP000077875"/>
    </source>
</evidence>
<evidence type="ECO:0000259" key="1">
    <source>
        <dbReference type="Pfam" id="PF02746"/>
    </source>
</evidence>
<dbReference type="Gene3D" id="3.30.390.10">
    <property type="entry name" value="Enolase-like, N-terminal domain"/>
    <property type="match status" value="1"/>
</dbReference>
<dbReference type="AlphaFoldDB" id="A0A172YBM3"/>
<dbReference type="Gene3D" id="3.20.20.120">
    <property type="entry name" value="Enolase-like C-terminal domain"/>
    <property type="match status" value="1"/>
</dbReference>
<evidence type="ECO:0000313" key="3">
    <source>
        <dbReference type="EMBL" id="ANF56512.1"/>
    </source>
</evidence>
<protein>
    <recommendedName>
        <fullName evidence="5">Mandelate racemase/muconate lactonizing enzyme C-terminal domain-containing protein</fullName>
    </recommendedName>
</protein>
<dbReference type="KEGG" id="haa:A5892_02705"/>
<dbReference type="RefSeq" id="WP_064121491.1">
    <property type="nucleotide sequence ID" value="NZ_CP015243.1"/>
</dbReference>
<dbReference type="STRING" id="376489.A5892_02705"/>
<evidence type="ECO:0000259" key="2">
    <source>
        <dbReference type="Pfam" id="PF13378"/>
    </source>
</evidence>
<dbReference type="InterPro" id="IPR029017">
    <property type="entry name" value="Enolase-like_N"/>
</dbReference>
<dbReference type="InterPro" id="IPR036849">
    <property type="entry name" value="Enolase-like_C_sf"/>
</dbReference>
<organism evidence="3 4">
    <name type="scientific">Halotalea alkalilenta</name>
    <dbReference type="NCBI Taxonomy" id="376489"/>
    <lineage>
        <taxon>Bacteria</taxon>
        <taxon>Pseudomonadati</taxon>
        <taxon>Pseudomonadota</taxon>
        <taxon>Gammaproteobacteria</taxon>
        <taxon>Oceanospirillales</taxon>
        <taxon>Halomonadaceae</taxon>
        <taxon>Halotalea</taxon>
    </lineage>
</organism>
<dbReference type="SUPFAM" id="SSF51604">
    <property type="entry name" value="Enolase C-terminal domain-like"/>
    <property type="match status" value="1"/>
</dbReference>
<reference evidence="3 4" key="1">
    <citation type="submission" date="2016-04" db="EMBL/GenBank/DDBJ databases">
        <title>Complete Genome Sequence of Halotalea alkalilenta IHB B 13600.</title>
        <authorList>
            <person name="Swarnkar M.K."/>
            <person name="Sharma A."/>
            <person name="Kaushal K."/>
            <person name="Soni R."/>
            <person name="Rana S."/>
            <person name="Singh A.K."/>
            <person name="Gulati A."/>
        </authorList>
    </citation>
    <scope>NUCLEOTIDE SEQUENCE [LARGE SCALE GENOMIC DNA]</scope>
    <source>
        <strain evidence="3 4">IHB B 13600</strain>
    </source>
</reference>
<keyword evidence="4" id="KW-1185">Reference proteome</keyword>
<evidence type="ECO:0008006" key="5">
    <source>
        <dbReference type="Google" id="ProtNLM"/>
    </source>
</evidence>
<feature type="domain" description="Enolase C-terminal" evidence="2">
    <location>
        <begin position="131"/>
        <end position="349"/>
    </location>
</feature>
<dbReference type="InterPro" id="IPR029065">
    <property type="entry name" value="Enolase_C-like"/>
</dbReference>
<dbReference type="EMBL" id="CP015243">
    <property type="protein sequence ID" value="ANF56512.1"/>
    <property type="molecule type" value="Genomic_DNA"/>
</dbReference>
<dbReference type="Proteomes" id="UP000077875">
    <property type="component" value="Chromosome"/>
</dbReference>
<accession>A0A172YBM3</accession>
<dbReference type="Pfam" id="PF13378">
    <property type="entry name" value="MR_MLE_C"/>
    <property type="match status" value="1"/>
</dbReference>
<dbReference type="Pfam" id="PF02746">
    <property type="entry name" value="MR_MLE_N"/>
    <property type="match status" value="1"/>
</dbReference>